<dbReference type="Proteomes" id="UP001358614">
    <property type="component" value="Chromosome 1"/>
</dbReference>
<accession>A0AAX4KK07</accession>
<dbReference type="InterPro" id="IPR045863">
    <property type="entry name" value="CorA_TM1_TM2"/>
</dbReference>
<feature type="transmembrane region" description="Helical" evidence="9">
    <location>
        <begin position="425"/>
        <end position="445"/>
    </location>
</feature>
<dbReference type="AlphaFoldDB" id="A0AAX4KK07"/>
<dbReference type="GO" id="GO:0005886">
    <property type="term" value="C:plasma membrane"/>
    <property type="evidence" value="ECO:0007669"/>
    <property type="project" value="UniProtKB-SubCell"/>
</dbReference>
<dbReference type="PANTHER" id="PTHR46494:SF1">
    <property type="entry name" value="CORA FAMILY METAL ION TRANSPORTER (EUROFUNG)"/>
    <property type="match status" value="1"/>
</dbReference>
<feature type="region of interest" description="Disordered" evidence="8">
    <location>
        <begin position="1"/>
        <end position="46"/>
    </location>
</feature>
<evidence type="ECO:0000256" key="1">
    <source>
        <dbReference type="ARBA" id="ARBA00004651"/>
    </source>
</evidence>
<name>A0AAX4KK07_9TREE</name>
<dbReference type="GO" id="GO:0015095">
    <property type="term" value="F:magnesium ion transmembrane transporter activity"/>
    <property type="evidence" value="ECO:0007669"/>
    <property type="project" value="TreeGrafter"/>
</dbReference>
<evidence type="ECO:0000313" key="10">
    <source>
        <dbReference type="EMBL" id="WWD05950.1"/>
    </source>
</evidence>
<dbReference type="InterPro" id="IPR045861">
    <property type="entry name" value="CorA_cytoplasmic_dom"/>
</dbReference>
<comment type="similarity">
    <text evidence="2">Belongs to the CorA metal ion transporter (MIT) (TC 1.A.35) family.</text>
</comment>
<organism evidence="10 11">
    <name type="scientific">Kwoniella europaea PYCC6329</name>
    <dbReference type="NCBI Taxonomy" id="1423913"/>
    <lineage>
        <taxon>Eukaryota</taxon>
        <taxon>Fungi</taxon>
        <taxon>Dikarya</taxon>
        <taxon>Basidiomycota</taxon>
        <taxon>Agaricomycotina</taxon>
        <taxon>Tremellomycetes</taxon>
        <taxon>Tremellales</taxon>
        <taxon>Cryptococcaceae</taxon>
        <taxon>Kwoniella</taxon>
    </lineage>
</organism>
<dbReference type="EMBL" id="CP144089">
    <property type="protein sequence ID" value="WWD05950.1"/>
    <property type="molecule type" value="Genomic_DNA"/>
</dbReference>
<evidence type="ECO:0000256" key="8">
    <source>
        <dbReference type="SAM" id="MobiDB-lite"/>
    </source>
</evidence>
<evidence type="ECO:0008006" key="12">
    <source>
        <dbReference type="Google" id="ProtNLM"/>
    </source>
</evidence>
<evidence type="ECO:0000256" key="6">
    <source>
        <dbReference type="ARBA" id="ARBA00022989"/>
    </source>
</evidence>
<evidence type="ECO:0000313" key="11">
    <source>
        <dbReference type="Proteomes" id="UP001358614"/>
    </source>
</evidence>
<dbReference type="PANTHER" id="PTHR46494">
    <property type="entry name" value="CORA FAMILY METAL ION TRANSPORTER (EUROFUNG)"/>
    <property type="match status" value="1"/>
</dbReference>
<comment type="subcellular location">
    <subcellularLocation>
        <location evidence="1">Cell membrane</location>
        <topology evidence="1">Multi-pass membrane protein</topology>
    </subcellularLocation>
</comment>
<evidence type="ECO:0000256" key="7">
    <source>
        <dbReference type="ARBA" id="ARBA00023136"/>
    </source>
</evidence>
<dbReference type="InterPro" id="IPR002523">
    <property type="entry name" value="MgTranspt_CorA/ZnTranspt_ZntB"/>
</dbReference>
<feature type="transmembrane region" description="Helical" evidence="9">
    <location>
        <begin position="457"/>
        <end position="476"/>
    </location>
</feature>
<dbReference type="GO" id="GO:0015087">
    <property type="term" value="F:cobalt ion transmembrane transporter activity"/>
    <property type="evidence" value="ECO:0007669"/>
    <property type="project" value="TreeGrafter"/>
</dbReference>
<keyword evidence="5 9" id="KW-0812">Transmembrane</keyword>
<dbReference type="GeneID" id="91102837"/>
<evidence type="ECO:0000256" key="4">
    <source>
        <dbReference type="ARBA" id="ARBA00022475"/>
    </source>
</evidence>
<feature type="compositionally biased region" description="Polar residues" evidence="8">
    <location>
        <begin position="1"/>
        <end position="14"/>
    </location>
</feature>
<dbReference type="SUPFAM" id="SSF144083">
    <property type="entry name" value="Magnesium transport protein CorA, transmembrane region"/>
    <property type="match status" value="1"/>
</dbReference>
<sequence>MTSESADNNLTSSSDNHEQSDVARSSTDTSDNNDDTSRNQQCSDVNIIPPELIQRLSARLETGLDRNDNLDDPFLKSIKKDHVYVIARKYTRDTSIVQPALMEMINQKNPQDQLERLKVLKEEKEDEECLWVNILGIEEKVICGITDLCGLPKSTIMDHLTHSENRHHRSHLEIHPSYMYIQLLIQDTPKSMAETPIYDMVKNVFKADKCSMSDERSGNGNGDVDVEKMIRRGFLSVFVIPSLNILFTITHSYYDCPASRVVVRSIYVDMAIPGEVDIVANAQLLGLSMVHRTIGFCSTIVQNVDKRLSDWEDQLKIDFSSISTEEVHRLVVHLQEFKKRLKPMSQLNDKLSRHYAASRAVAAEQETDENLMRMNRKAVMMLEQGKETLGRVMEDTEDLLEKGKNLENYCFNMLSTRANDSMERLAIVTIVFLPLTFIASYFSMGFERFADLSRSPIYFWEISIPLSFAFFLIFAYSSLKRGLTRLSHVVSRFRRWMKKQTKWWKLDIILWWRRKRDRWNENDGERKFRQEGKGQP</sequence>
<evidence type="ECO:0000256" key="2">
    <source>
        <dbReference type="ARBA" id="ARBA00009765"/>
    </source>
</evidence>
<dbReference type="KEGG" id="ker:91102837"/>
<protein>
    <recommendedName>
        <fullName evidence="12">Magnesium transporter</fullName>
    </recommendedName>
</protein>
<dbReference type="RefSeq" id="XP_066083917.1">
    <property type="nucleotide sequence ID" value="XM_066227820.1"/>
</dbReference>
<evidence type="ECO:0000256" key="5">
    <source>
        <dbReference type="ARBA" id="ARBA00022692"/>
    </source>
</evidence>
<dbReference type="SUPFAM" id="SSF143865">
    <property type="entry name" value="CorA soluble domain-like"/>
    <property type="match status" value="1"/>
</dbReference>
<reference evidence="10 11" key="1">
    <citation type="submission" date="2024-01" db="EMBL/GenBank/DDBJ databases">
        <title>Comparative genomics of Cryptococcus and Kwoniella reveals pathogenesis evolution and contrasting modes of karyotype evolution via chromosome fusion or intercentromeric recombination.</title>
        <authorList>
            <person name="Coelho M.A."/>
            <person name="David-Palma M."/>
            <person name="Shea T."/>
            <person name="Bowers K."/>
            <person name="McGinley-Smith S."/>
            <person name="Mohammad A.W."/>
            <person name="Gnirke A."/>
            <person name="Yurkov A.M."/>
            <person name="Nowrousian M."/>
            <person name="Sun S."/>
            <person name="Cuomo C.A."/>
            <person name="Heitman J."/>
        </authorList>
    </citation>
    <scope>NUCLEOTIDE SEQUENCE [LARGE SCALE GENOMIC DNA]</scope>
    <source>
        <strain evidence="10 11">PYCC6329</strain>
    </source>
</reference>
<dbReference type="Gene3D" id="1.20.58.340">
    <property type="entry name" value="Magnesium transport protein CorA, transmembrane region"/>
    <property type="match status" value="1"/>
</dbReference>
<evidence type="ECO:0000256" key="3">
    <source>
        <dbReference type="ARBA" id="ARBA00022448"/>
    </source>
</evidence>
<dbReference type="GO" id="GO:0000287">
    <property type="term" value="F:magnesium ion binding"/>
    <property type="evidence" value="ECO:0007669"/>
    <property type="project" value="TreeGrafter"/>
</dbReference>
<gene>
    <name evidence="10" type="ORF">V865_004035</name>
</gene>
<keyword evidence="3" id="KW-0813">Transport</keyword>
<evidence type="ECO:0000256" key="9">
    <source>
        <dbReference type="SAM" id="Phobius"/>
    </source>
</evidence>
<keyword evidence="4" id="KW-1003">Cell membrane</keyword>
<proteinExistence type="inferred from homology"/>
<keyword evidence="6 9" id="KW-1133">Transmembrane helix</keyword>
<dbReference type="GO" id="GO:0050897">
    <property type="term" value="F:cobalt ion binding"/>
    <property type="evidence" value="ECO:0007669"/>
    <property type="project" value="TreeGrafter"/>
</dbReference>
<dbReference type="Pfam" id="PF01544">
    <property type="entry name" value="CorA"/>
    <property type="match status" value="1"/>
</dbReference>
<dbReference type="Gene3D" id="3.30.460.20">
    <property type="entry name" value="CorA soluble domain-like"/>
    <property type="match status" value="1"/>
</dbReference>
<keyword evidence="11" id="KW-1185">Reference proteome</keyword>
<keyword evidence="7 9" id="KW-0472">Membrane</keyword>